<feature type="transmembrane region" description="Helical" evidence="1">
    <location>
        <begin position="84"/>
        <end position="114"/>
    </location>
</feature>
<protein>
    <submittedName>
        <fullName evidence="2">ABC transporter permease subunit</fullName>
    </submittedName>
</protein>
<accession>A0A927CT75</accession>
<reference evidence="2" key="1">
    <citation type="submission" date="2020-09" db="EMBL/GenBank/DDBJ databases">
        <title>Bacillus faecalis sp. nov., a moderately halophilic bacterium isolated from cow faeces.</title>
        <authorList>
            <person name="Jiang L."/>
            <person name="Lee J."/>
        </authorList>
    </citation>
    <scope>NUCLEOTIDE SEQUENCE</scope>
    <source>
        <strain evidence="2">AGMB 02131</strain>
    </source>
</reference>
<dbReference type="Pfam" id="PF12679">
    <property type="entry name" value="ABC2_membrane_2"/>
    <property type="match status" value="1"/>
</dbReference>
<gene>
    <name evidence="2" type="ORF">IEO70_01210</name>
</gene>
<comment type="caution">
    <text evidence="2">The sequence shown here is derived from an EMBL/GenBank/DDBJ whole genome shotgun (WGS) entry which is preliminary data.</text>
</comment>
<sequence>MGAYISKALIKKDLKDIFRSKTLLITIIVVPIMFSVIVPLVVMAGALLTDFEKIVGDDAQKLMDTILESTTGGVFASYSLEQQIVYMFINFILPALFLLVPIITAMTIAANSFVGEKENRTLESLLFSPISIKTLFLSKIIASLIPPLFISIISFIACGVIINSFGYSLFGEVIFPSGNWVALITCLSPMVILLSVLLNILISARVKTNQEAQNLGGIIALPVIALMIGQVSGLFLLGVQLIILISIGILIVNIVLWIVISKNNDRYILFEKQIH</sequence>
<dbReference type="Proteomes" id="UP000602076">
    <property type="component" value="Unassembled WGS sequence"/>
</dbReference>
<dbReference type="PANTHER" id="PTHR37305:SF1">
    <property type="entry name" value="MEMBRANE PROTEIN"/>
    <property type="match status" value="1"/>
</dbReference>
<dbReference type="RefSeq" id="WP_190996528.1">
    <property type="nucleotide sequence ID" value="NZ_JACXSI010000001.1"/>
</dbReference>
<dbReference type="GO" id="GO:0016020">
    <property type="term" value="C:membrane"/>
    <property type="evidence" value="ECO:0007669"/>
    <property type="project" value="UniProtKB-SubCell"/>
</dbReference>
<evidence type="ECO:0000313" key="2">
    <source>
        <dbReference type="EMBL" id="MBD3106996.1"/>
    </source>
</evidence>
<dbReference type="AlphaFoldDB" id="A0A927CT75"/>
<evidence type="ECO:0000313" key="3">
    <source>
        <dbReference type="Proteomes" id="UP000602076"/>
    </source>
</evidence>
<keyword evidence="3" id="KW-1185">Reference proteome</keyword>
<dbReference type="EMBL" id="JACXSI010000001">
    <property type="protein sequence ID" value="MBD3106996.1"/>
    <property type="molecule type" value="Genomic_DNA"/>
</dbReference>
<organism evidence="2 3">
    <name type="scientific">Peribacillus faecalis</name>
    <dbReference type="NCBI Taxonomy" id="2772559"/>
    <lineage>
        <taxon>Bacteria</taxon>
        <taxon>Bacillati</taxon>
        <taxon>Bacillota</taxon>
        <taxon>Bacilli</taxon>
        <taxon>Bacillales</taxon>
        <taxon>Bacillaceae</taxon>
        <taxon>Peribacillus</taxon>
    </lineage>
</organism>
<evidence type="ECO:0000256" key="1">
    <source>
        <dbReference type="SAM" id="Phobius"/>
    </source>
</evidence>
<feature type="transmembrane region" description="Helical" evidence="1">
    <location>
        <begin position="21"/>
        <end position="48"/>
    </location>
</feature>
<feature type="transmembrane region" description="Helical" evidence="1">
    <location>
        <begin position="241"/>
        <end position="260"/>
    </location>
</feature>
<feature type="transmembrane region" description="Helical" evidence="1">
    <location>
        <begin position="214"/>
        <end position="235"/>
    </location>
</feature>
<keyword evidence="1" id="KW-0472">Membrane</keyword>
<dbReference type="GO" id="GO:0140359">
    <property type="term" value="F:ABC-type transporter activity"/>
    <property type="evidence" value="ECO:0007669"/>
    <property type="project" value="InterPro"/>
</dbReference>
<feature type="transmembrane region" description="Helical" evidence="1">
    <location>
        <begin position="182"/>
        <end position="202"/>
    </location>
</feature>
<proteinExistence type="predicted"/>
<dbReference type="PANTHER" id="PTHR37305">
    <property type="entry name" value="INTEGRAL MEMBRANE PROTEIN-RELATED"/>
    <property type="match status" value="1"/>
</dbReference>
<name>A0A927CT75_9BACI</name>
<keyword evidence="1" id="KW-1133">Transmembrane helix</keyword>
<keyword evidence="1" id="KW-0812">Transmembrane</keyword>
<feature type="transmembrane region" description="Helical" evidence="1">
    <location>
        <begin position="135"/>
        <end position="162"/>
    </location>
</feature>